<dbReference type="Proteomes" id="UP000452141">
    <property type="component" value="Unassembled WGS sequence"/>
</dbReference>
<protein>
    <submittedName>
        <fullName evidence="10">ABC transporter ATP-binding protein</fullName>
    </submittedName>
</protein>
<dbReference type="GO" id="GO:0005886">
    <property type="term" value="C:plasma membrane"/>
    <property type="evidence" value="ECO:0007669"/>
    <property type="project" value="UniProtKB-SubCell"/>
</dbReference>
<dbReference type="SUPFAM" id="SSF90123">
    <property type="entry name" value="ABC transporter transmembrane region"/>
    <property type="match status" value="1"/>
</dbReference>
<keyword evidence="2 7" id="KW-0812">Transmembrane</keyword>
<dbReference type="GO" id="GO:0016887">
    <property type="term" value="F:ATP hydrolysis activity"/>
    <property type="evidence" value="ECO:0007669"/>
    <property type="project" value="InterPro"/>
</dbReference>
<keyword evidence="4 10" id="KW-0067">ATP-binding</keyword>
<comment type="subcellular location">
    <subcellularLocation>
        <location evidence="1">Cell membrane</location>
        <topology evidence="1">Multi-pass membrane protein</topology>
    </subcellularLocation>
</comment>
<dbReference type="SMART" id="SM00382">
    <property type="entry name" value="AAA"/>
    <property type="match status" value="1"/>
</dbReference>
<dbReference type="Pfam" id="PF00664">
    <property type="entry name" value="ABC_membrane"/>
    <property type="match status" value="1"/>
</dbReference>
<evidence type="ECO:0000256" key="5">
    <source>
        <dbReference type="ARBA" id="ARBA00022989"/>
    </source>
</evidence>
<dbReference type="PROSITE" id="PS00211">
    <property type="entry name" value="ABC_TRANSPORTER_1"/>
    <property type="match status" value="1"/>
</dbReference>
<feature type="transmembrane region" description="Helical" evidence="7">
    <location>
        <begin position="276"/>
        <end position="299"/>
    </location>
</feature>
<dbReference type="InterPro" id="IPR011527">
    <property type="entry name" value="ABC1_TM_dom"/>
</dbReference>
<feature type="transmembrane region" description="Helical" evidence="7">
    <location>
        <begin position="53"/>
        <end position="71"/>
    </location>
</feature>
<name>A0A844FQ04_9LACO</name>
<feature type="transmembrane region" description="Helical" evidence="7">
    <location>
        <begin position="162"/>
        <end position="180"/>
    </location>
</feature>
<evidence type="ECO:0000256" key="6">
    <source>
        <dbReference type="ARBA" id="ARBA00023136"/>
    </source>
</evidence>
<dbReference type="PROSITE" id="PS50929">
    <property type="entry name" value="ABC_TM1F"/>
    <property type="match status" value="1"/>
</dbReference>
<dbReference type="InterPro" id="IPR003593">
    <property type="entry name" value="AAA+_ATPase"/>
</dbReference>
<accession>A0A844FQ04</accession>
<dbReference type="AlphaFoldDB" id="A0A844FQ04"/>
<proteinExistence type="predicted"/>
<dbReference type="Pfam" id="PF00005">
    <property type="entry name" value="ABC_tran"/>
    <property type="match status" value="1"/>
</dbReference>
<dbReference type="InterPro" id="IPR003439">
    <property type="entry name" value="ABC_transporter-like_ATP-bd"/>
</dbReference>
<evidence type="ECO:0000259" key="9">
    <source>
        <dbReference type="PROSITE" id="PS50929"/>
    </source>
</evidence>
<dbReference type="EMBL" id="VUMW01000027">
    <property type="protein sequence ID" value="MST80399.1"/>
    <property type="molecule type" value="Genomic_DNA"/>
</dbReference>
<evidence type="ECO:0000313" key="10">
    <source>
        <dbReference type="EMBL" id="MST80399.1"/>
    </source>
</evidence>
<organism evidence="10 11">
    <name type="scientific">Lactobacillus equicursoris</name>
    <dbReference type="NCBI Taxonomy" id="420645"/>
    <lineage>
        <taxon>Bacteria</taxon>
        <taxon>Bacillati</taxon>
        <taxon>Bacillota</taxon>
        <taxon>Bacilli</taxon>
        <taxon>Lactobacillales</taxon>
        <taxon>Lactobacillaceae</taxon>
        <taxon>Lactobacillus</taxon>
    </lineage>
</organism>
<feature type="transmembrane region" description="Helical" evidence="7">
    <location>
        <begin position="249"/>
        <end position="269"/>
    </location>
</feature>
<dbReference type="Gene3D" id="1.20.1560.10">
    <property type="entry name" value="ABC transporter type 1, transmembrane domain"/>
    <property type="match status" value="1"/>
</dbReference>
<dbReference type="PROSITE" id="PS50893">
    <property type="entry name" value="ABC_TRANSPORTER_2"/>
    <property type="match status" value="1"/>
</dbReference>
<keyword evidence="3" id="KW-0547">Nucleotide-binding</keyword>
<keyword evidence="6 7" id="KW-0472">Membrane</keyword>
<evidence type="ECO:0000256" key="1">
    <source>
        <dbReference type="ARBA" id="ARBA00004651"/>
    </source>
</evidence>
<evidence type="ECO:0000256" key="2">
    <source>
        <dbReference type="ARBA" id="ARBA00022692"/>
    </source>
</evidence>
<dbReference type="SUPFAM" id="SSF52540">
    <property type="entry name" value="P-loop containing nucleoside triphosphate hydrolases"/>
    <property type="match status" value="1"/>
</dbReference>
<feature type="transmembrane region" description="Helical" evidence="7">
    <location>
        <begin position="21"/>
        <end position="47"/>
    </location>
</feature>
<dbReference type="GO" id="GO:0015421">
    <property type="term" value="F:ABC-type oligopeptide transporter activity"/>
    <property type="evidence" value="ECO:0007669"/>
    <property type="project" value="TreeGrafter"/>
</dbReference>
<dbReference type="PANTHER" id="PTHR43394">
    <property type="entry name" value="ATP-DEPENDENT PERMEASE MDL1, MITOCHONDRIAL"/>
    <property type="match status" value="1"/>
</dbReference>
<feature type="domain" description="ABC transmembrane type-1" evidence="9">
    <location>
        <begin position="24"/>
        <end position="305"/>
    </location>
</feature>
<gene>
    <name evidence="10" type="ORF">FYJ61_08070</name>
</gene>
<dbReference type="InterPro" id="IPR017871">
    <property type="entry name" value="ABC_transporter-like_CS"/>
</dbReference>
<feature type="domain" description="ABC transporter" evidence="8">
    <location>
        <begin position="337"/>
        <end position="543"/>
    </location>
</feature>
<dbReference type="GO" id="GO:0005524">
    <property type="term" value="F:ATP binding"/>
    <property type="evidence" value="ECO:0007669"/>
    <property type="project" value="UniProtKB-KW"/>
</dbReference>
<evidence type="ECO:0000313" key="11">
    <source>
        <dbReference type="Proteomes" id="UP000452141"/>
    </source>
</evidence>
<dbReference type="Gene3D" id="3.40.50.300">
    <property type="entry name" value="P-loop containing nucleotide triphosphate hydrolases"/>
    <property type="match status" value="1"/>
</dbReference>
<reference evidence="10 11" key="1">
    <citation type="submission" date="2019-08" db="EMBL/GenBank/DDBJ databases">
        <title>In-depth cultivation of the pig gut microbiome towards novel bacterial diversity and tailored functional studies.</title>
        <authorList>
            <person name="Wylensek D."/>
            <person name="Hitch T.C.A."/>
            <person name="Clavel T."/>
        </authorList>
    </citation>
    <scope>NUCLEOTIDE SEQUENCE [LARGE SCALE GENOMIC DNA]</scope>
    <source>
        <strain evidence="10 11">WCA-470BD-2E</strain>
    </source>
</reference>
<evidence type="ECO:0000259" key="8">
    <source>
        <dbReference type="PROSITE" id="PS50893"/>
    </source>
</evidence>
<dbReference type="InterPro" id="IPR036640">
    <property type="entry name" value="ABC1_TM_sf"/>
</dbReference>
<comment type="caution">
    <text evidence="10">The sequence shown here is derived from an EMBL/GenBank/DDBJ whole genome shotgun (WGS) entry which is preliminary data.</text>
</comment>
<evidence type="ECO:0000256" key="4">
    <source>
        <dbReference type="ARBA" id="ARBA00022840"/>
    </source>
</evidence>
<evidence type="ECO:0000256" key="3">
    <source>
        <dbReference type="ARBA" id="ARBA00022741"/>
    </source>
</evidence>
<dbReference type="InterPro" id="IPR027417">
    <property type="entry name" value="P-loop_NTPase"/>
</dbReference>
<sequence>MKMKKTKINPLLRLLKLVKPLWPAMLAAIFLGTAGHLAASFVTISAVMAAGKLFAGQAATSLLILVLICGLARGPLHYGEHYFNHLIAFKLLALLRVKLFHALRRLSPAKLEGKNKGELLALITGDIELLEIFYAHTISPVAIASLYTLCMVYFIGHYSWLLAFWALAFYLIVGLVIPAVNARLTSLPGQAIREKISRLSGFVLDSIKGSEEIRQFGQGQKRLENLQKADQELTKAQQRLAALGNWQQAATTLAIQIASAGMLVLSLLLRKHGMTLAGSLTVTATMMSSFGPVVALSALSTSLAQTAASAQRVLDILDEEPVVSENESGEEPTFSQADLQKVTFTYPDGDQPVLKDFSLHIPKGKIIGIHAPSGSGKSTILKLLARFYDASEGQVSISNTDIKKIKTSALRQLESYVPQDTWLASETIEANIKLGQAATRAEVIQAAKKASLHDFILTLTEGYDTKLGEGQQLSAGQKQRLGIARAFLHDGDLFLLDEITANLDALNEGIILKALKEESQDKTIVIVSHRLSTLAIADQIITL</sequence>
<feature type="transmembrane region" description="Helical" evidence="7">
    <location>
        <begin position="132"/>
        <end position="155"/>
    </location>
</feature>
<dbReference type="PANTHER" id="PTHR43394:SF1">
    <property type="entry name" value="ATP-BINDING CASSETTE SUB-FAMILY B MEMBER 10, MITOCHONDRIAL"/>
    <property type="match status" value="1"/>
</dbReference>
<keyword evidence="5 7" id="KW-1133">Transmembrane helix</keyword>
<evidence type="ECO:0000256" key="7">
    <source>
        <dbReference type="SAM" id="Phobius"/>
    </source>
</evidence>
<dbReference type="InterPro" id="IPR039421">
    <property type="entry name" value="Type_1_exporter"/>
</dbReference>